<dbReference type="Proteomes" id="UP001210231">
    <property type="component" value="Unassembled WGS sequence"/>
</dbReference>
<dbReference type="RefSeq" id="WP_407030996.1">
    <property type="nucleotide sequence ID" value="NZ_JAQGEF010000007.1"/>
</dbReference>
<organism evidence="1 2">
    <name type="scientific">Polluticaenibacter yanchengensis</name>
    <dbReference type="NCBI Taxonomy" id="3014562"/>
    <lineage>
        <taxon>Bacteria</taxon>
        <taxon>Pseudomonadati</taxon>
        <taxon>Bacteroidota</taxon>
        <taxon>Chitinophagia</taxon>
        <taxon>Chitinophagales</taxon>
        <taxon>Chitinophagaceae</taxon>
        <taxon>Polluticaenibacter</taxon>
    </lineage>
</organism>
<comment type="caution">
    <text evidence="1">The sequence shown here is derived from an EMBL/GenBank/DDBJ whole genome shotgun (WGS) entry which is preliminary data.</text>
</comment>
<evidence type="ECO:0000313" key="1">
    <source>
        <dbReference type="EMBL" id="MDA3614670.1"/>
    </source>
</evidence>
<dbReference type="EMBL" id="JAQGEF010000007">
    <property type="protein sequence ID" value="MDA3614670.1"/>
    <property type="molecule type" value="Genomic_DNA"/>
</dbReference>
<sequence length="72" mass="8241">MENPIVTCVCHTLLENDAFTVNSLYEPDGSPFTKITGKCDECDQNYEVLTPGHFETKERALEWLNAFIEENE</sequence>
<name>A0ABT4UIR3_9BACT</name>
<proteinExistence type="predicted"/>
<reference evidence="1 2" key="1">
    <citation type="submission" date="2022-12" db="EMBL/GenBank/DDBJ databases">
        <title>Chitinophagaceae gen. sp. nov., a new member of the family Chitinophagaceae, isolated from soil in a chemical factory.</title>
        <authorList>
            <person name="Ke Z."/>
        </authorList>
    </citation>
    <scope>NUCLEOTIDE SEQUENCE [LARGE SCALE GENOMIC DNA]</scope>
    <source>
        <strain evidence="1 2">LY-5</strain>
    </source>
</reference>
<protein>
    <submittedName>
        <fullName evidence="1">Uncharacterized protein</fullName>
    </submittedName>
</protein>
<gene>
    <name evidence="1" type="ORF">O3P16_07610</name>
</gene>
<accession>A0ABT4UIR3</accession>
<evidence type="ECO:0000313" key="2">
    <source>
        <dbReference type="Proteomes" id="UP001210231"/>
    </source>
</evidence>
<keyword evidence="2" id="KW-1185">Reference proteome</keyword>